<protein>
    <recommendedName>
        <fullName evidence="3">Transcription and mRNA export factor ENY2</fullName>
    </recommendedName>
</protein>
<dbReference type="PANTHER" id="PTHR12514">
    <property type="entry name" value="ENHANCER OF YELLOW 2 TRANSCRIPTION FACTOR"/>
    <property type="match status" value="1"/>
</dbReference>
<dbReference type="GO" id="GO:0006406">
    <property type="term" value="P:mRNA export from nucleus"/>
    <property type="evidence" value="ECO:0007669"/>
    <property type="project" value="InterPro"/>
</dbReference>
<accession>F2UAW6</accession>
<keyword evidence="2" id="KW-1185">Reference proteome</keyword>
<proteinExistence type="predicted"/>
<dbReference type="InterPro" id="IPR018783">
    <property type="entry name" value="TF_ENY2"/>
</dbReference>
<dbReference type="Pfam" id="PF10163">
    <property type="entry name" value="EnY2"/>
    <property type="match status" value="1"/>
</dbReference>
<evidence type="ECO:0008006" key="3">
    <source>
        <dbReference type="Google" id="ProtNLM"/>
    </source>
</evidence>
<name>F2UAW6_SALR5</name>
<dbReference type="GeneID" id="16074393"/>
<dbReference type="GO" id="GO:0000124">
    <property type="term" value="C:SAGA complex"/>
    <property type="evidence" value="ECO:0007669"/>
    <property type="project" value="InterPro"/>
</dbReference>
<dbReference type="GO" id="GO:0003713">
    <property type="term" value="F:transcription coactivator activity"/>
    <property type="evidence" value="ECO:0007669"/>
    <property type="project" value="InterPro"/>
</dbReference>
<reference evidence="1" key="1">
    <citation type="submission" date="2009-08" db="EMBL/GenBank/DDBJ databases">
        <title>Annotation of Salpingoeca rosetta.</title>
        <authorList>
            <consortium name="The Broad Institute Genome Sequencing Platform"/>
            <person name="Russ C."/>
            <person name="Cuomo C."/>
            <person name="Burger G."/>
            <person name="Gray M.W."/>
            <person name="Holland P.W.H."/>
            <person name="King N."/>
            <person name="Lang F.B.F."/>
            <person name="Roger A.J."/>
            <person name="Ruiz-Trillo I."/>
            <person name="Young S.K."/>
            <person name="Zeng Q."/>
            <person name="Gargeya S."/>
            <person name="Alvarado L."/>
            <person name="Berlin A."/>
            <person name="Chapman S.B."/>
            <person name="Chen Z."/>
            <person name="Freedman E."/>
            <person name="Gellesch M."/>
            <person name="Goldberg J."/>
            <person name="Griggs A."/>
            <person name="Gujja S."/>
            <person name="Heilman E."/>
            <person name="Heiman D."/>
            <person name="Howarth C."/>
            <person name="Mehta T."/>
            <person name="Neiman D."/>
            <person name="Pearson M."/>
            <person name="Roberts A."/>
            <person name="Saif S."/>
            <person name="Shea T."/>
            <person name="Shenoy N."/>
            <person name="Sisk P."/>
            <person name="Stolte C."/>
            <person name="Sykes S."/>
            <person name="White J."/>
            <person name="Yandava C."/>
            <person name="Haas B."/>
            <person name="Nusbaum C."/>
            <person name="Birren B."/>
        </authorList>
    </citation>
    <scope>NUCLEOTIDE SEQUENCE [LARGE SCALE GENOMIC DNA]</scope>
    <source>
        <strain evidence="1">ATCC 50818</strain>
    </source>
</reference>
<dbReference type="AlphaFoldDB" id="F2UAW6"/>
<dbReference type="Gene3D" id="1.10.246.140">
    <property type="match status" value="1"/>
</dbReference>
<dbReference type="OrthoDB" id="6221744at2759"/>
<dbReference type="InterPro" id="IPR038212">
    <property type="entry name" value="TF_EnY2_sf"/>
</dbReference>
<dbReference type="RefSeq" id="XP_004993814.1">
    <property type="nucleotide sequence ID" value="XM_004993757.1"/>
</dbReference>
<sequence length="103" mass="11781">MSHTHTHTQSHIPCNVVCFACACSDPAQSEEQLRASINQQLIESGQKERLKAMLRDELKKSNWRDRVRDLASEMVPEEVKMKLMANIQRSLRQTVDEDNASSN</sequence>
<dbReference type="Proteomes" id="UP000007799">
    <property type="component" value="Unassembled WGS sequence"/>
</dbReference>
<organism evidence="2">
    <name type="scientific">Salpingoeca rosetta (strain ATCC 50818 / BSB-021)</name>
    <dbReference type="NCBI Taxonomy" id="946362"/>
    <lineage>
        <taxon>Eukaryota</taxon>
        <taxon>Choanoflagellata</taxon>
        <taxon>Craspedida</taxon>
        <taxon>Salpingoecidae</taxon>
        <taxon>Salpingoeca</taxon>
    </lineage>
</organism>
<dbReference type="InParanoid" id="F2UAW6"/>
<evidence type="ECO:0000313" key="2">
    <source>
        <dbReference type="Proteomes" id="UP000007799"/>
    </source>
</evidence>
<evidence type="ECO:0000313" key="1">
    <source>
        <dbReference type="EMBL" id="EGD73532.1"/>
    </source>
</evidence>
<dbReference type="GO" id="GO:0005643">
    <property type="term" value="C:nuclear pore"/>
    <property type="evidence" value="ECO:0007669"/>
    <property type="project" value="InterPro"/>
</dbReference>
<dbReference type="EMBL" id="GL832966">
    <property type="protein sequence ID" value="EGD73532.1"/>
    <property type="molecule type" value="Genomic_DNA"/>
</dbReference>
<dbReference type="FunCoup" id="F2UAW6">
    <property type="interactions" value="1470"/>
</dbReference>
<gene>
    <name evidence="1" type="ORF">PTSG_05236</name>
</gene>
<dbReference type="OMA" id="RLMCRNI"/>
<dbReference type="KEGG" id="sre:PTSG_05236"/>